<evidence type="ECO:0008006" key="4">
    <source>
        <dbReference type="Google" id="ProtNLM"/>
    </source>
</evidence>
<dbReference type="EMBL" id="BGZK01000647">
    <property type="protein sequence ID" value="GBP54453.1"/>
    <property type="molecule type" value="Genomic_DNA"/>
</dbReference>
<sequence length="254" mass="29080">MRRVELLDSHRPRPQVVDRGIPPRYGRRVPLIVENPSLNAVLRTELRLPSDSGGKFRSNNHNNNTTLTQQIFHRGLFTNRPRSNSYSGPCLPTEAPASNAEIIELDSTEHTDKSETQGWQEVNGRKRLRNSPETMPRRQKQTKLNYWLAAPVPTSNSFAELETTDQPKTTDQVTHQAVRPPPFFIDKVSNIQPLSKMLESVASGDYEIKILQGERVKIQTKSPESYSTIYKELKNRSTEFFTYQPSKKEASELY</sequence>
<name>A0A4C1WU94_EUMVA</name>
<reference evidence="2 3" key="1">
    <citation type="journal article" date="2019" name="Commun. Biol.">
        <title>The bagworm genome reveals a unique fibroin gene that provides high tensile strength.</title>
        <authorList>
            <person name="Kono N."/>
            <person name="Nakamura H."/>
            <person name="Ohtoshi R."/>
            <person name="Tomita M."/>
            <person name="Numata K."/>
            <person name="Arakawa K."/>
        </authorList>
    </citation>
    <scope>NUCLEOTIDE SEQUENCE [LARGE SCALE GENOMIC DNA]</scope>
</reference>
<organism evidence="2 3">
    <name type="scientific">Eumeta variegata</name>
    <name type="common">Bagworm moth</name>
    <name type="synonym">Eumeta japonica</name>
    <dbReference type="NCBI Taxonomy" id="151549"/>
    <lineage>
        <taxon>Eukaryota</taxon>
        <taxon>Metazoa</taxon>
        <taxon>Ecdysozoa</taxon>
        <taxon>Arthropoda</taxon>
        <taxon>Hexapoda</taxon>
        <taxon>Insecta</taxon>
        <taxon>Pterygota</taxon>
        <taxon>Neoptera</taxon>
        <taxon>Endopterygota</taxon>
        <taxon>Lepidoptera</taxon>
        <taxon>Glossata</taxon>
        <taxon>Ditrysia</taxon>
        <taxon>Tineoidea</taxon>
        <taxon>Psychidae</taxon>
        <taxon>Oiketicinae</taxon>
        <taxon>Eumeta</taxon>
    </lineage>
</organism>
<dbReference type="Proteomes" id="UP000299102">
    <property type="component" value="Unassembled WGS sequence"/>
</dbReference>
<gene>
    <name evidence="2" type="ORF">EVAR_36011_1</name>
</gene>
<accession>A0A4C1WU94</accession>
<dbReference type="AlphaFoldDB" id="A0A4C1WU94"/>
<protein>
    <recommendedName>
        <fullName evidence="4">Nucleic-acid-binding protein from transposon X-element</fullName>
    </recommendedName>
</protein>
<comment type="caution">
    <text evidence="2">The sequence shown here is derived from an EMBL/GenBank/DDBJ whole genome shotgun (WGS) entry which is preliminary data.</text>
</comment>
<dbReference type="OrthoDB" id="10035396at2759"/>
<feature type="region of interest" description="Disordered" evidence="1">
    <location>
        <begin position="1"/>
        <end position="21"/>
    </location>
</feature>
<evidence type="ECO:0000313" key="2">
    <source>
        <dbReference type="EMBL" id="GBP54453.1"/>
    </source>
</evidence>
<proteinExistence type="predicted"/>
<keyword evidence="3" id="KW-1185">Reference proteome</keyword>
<feature type="compositionally biased region" description="Basic and acidic residues" evidence="1">
    <location>
        <begin position="1"/>
        <end position="11"/>
    </location>
</feature>
<evidence type="ECO:0000313" key="3">
    <source>
        <dbReference type="Proteomes" id="UP000299102"/>
    </source>
</evidence>
<evidence type="ECO:0000256" key="1">
    <source>
        <dbReference type="SAM" id="MobiDB-lite"/>
    </source>
</evidence>
<feature type="region of interest" description="Disordered" evidence="1">
    <location>
        <begin position="110"/>
        <end position="141"/>
    </location>
</feature>